<protein>
    <recommendedName>
        <fullName evidence="2">Peptidase S1 domain-containing protein</fullName>
    </recommendedName>
</protein>
<dbReference type="InterPro" id="IPR001254">
    <property type="entry name" value="Trypsin_dom"/>
</dbReference>
<dbReference type="EMBL" id="BLPF01000005">
    <property type="protein sequence ID" value="GFJ86073.1"/>
    <property type="molecule type" value="Genomic_DNA"/>
</dbReference>
<feature type="domain" description="Peptidase S1" evidence="2">
    <location>
        <begin position="6"/>
        <end position="94"/>
    </location>
</feature>
<dbReference type="GO" id="GO:0004252">
    <property type="term" value="F:serine-type endopeptidase activity"/>
    <property type="evidence" value="ECO:0007669"/>
    <property type="project" value="InterPro"/>
</dbReference>
<comment type="caution">
    <text evidence="3">The sequence shown here is derived from an EMBL/GenBank/DDBJ whole genome shotgun (WGS) entry which is preliminary data.</text>
</comment>
<evidence type="ECO:0000313" key="3">
    <source>
        <dbReference type="EMBL" id="GFJ86073.1"/>
    </source>
</evidence>
<dbReference type="GO" id="GO:0006508">
    <property type="term" value="P:proteolysis"/>
    <property type="evidence" value="ECO:0007669"/>
    <property type="project" value="InterPro"/>
</dbReference>
<reference evidence="3 4" key="2">
    <citation type="submission" date="2020-03" db="EMBL/GenBank/DDBJ databases">
        <authorList>
            <person name="Ichikawa N."/>
            <person name="Kimura A."/>
            <person name="Kitahashi Y."/>
            <person name="Uohara A."/>
        </authorList>
    </citation>
    <scope>NUCLEOTIDE SEQUENCE [LARGE SCALE GENOMIC DNA]</scope>
    <source>
        <strain evidence="3 4">NBRC 108639</strain>
    </source>
</reference>
<evidence type="ECO:0000256" key="1">
    <source>
        <dbReference type="SAM" id="MobiDB-lite"/>
    </source>
</evidence>
<accession>A0A6V8KLS5</accession>
<sequence length="141" mass="15195">MTKPPPDPWTVAIHRSDKDLLPIGAGVVIDDSLVLTCEHVVCKGGTLLDEIWIAFPKAPTVSWSSRRRVRALVHNGRPEHNLDVVLLQLDEPVPGVSHPRGCAASARTTWPTSRGGRSAFPATPTSAARRAAWWGIPSPTG</sequence>
<dbReference type="SUPFAM" id="SSF50494">
    <property type="entry name" value="Trypsin-like serine proteases"/>
    <property type="match status" value="1"/>
</dbReference>
<evidence type="ECO:0000313" key="4">
    <source>
        <dbReference type="Proteomes" id="UP000482800"/>
    </source>
</evidence>
<keyword evidence="4" id="KW-1185">Reference proteome</keyword>
<dbReference type="InterPro" id="IPR009003">
    <property type="entry name" value="Peptidase_S1_PA"/>
</dbReference>
<dbReference type="Proteomes" id="UP000482800">
    <property type="component" value="Unassembled WGS sequence"/>
</dbReference>
<dbReference type="RefSeq" id="WP_246274858.1">
    <property type="nucleotide sequence ID" value="NZ_BLPF01000005.1"/>
</dbReference>
<dbReference type="Pfam" id="PF00089">
    <property type="entry name" value="Trypsin"/>
    <property type="match status" value="1"/>
</dbReference>
<proteinExistence type="predicted"/>
<feature type="region of interest" description="Disordered" evidence="1">
    <location>
        <begin position="98"/>
        <end position="126"/>
    </location>
</feature>
<organism evidence="3 4">
    <name type="scientific">Phytohabitans houttuyneae</name>
    <dbReference type="NCBI Taxonomy" id="1076126"/>
    <lineage>
        <taxon>Bacteria</taxon>
        <taxon>Bacillati</taxon>
        <taxon>Actinomycetota</taxon>
        <taxon>Actinomycetes</taxon>
        <taxon>Micromonosporales</taxon>
        <taxon>Micromonosporaceae</taxon>
    </lineage>
</organism>
<evidence type="ECO:0000259" key="2">
    <source>
        <dbReference type="Pfam" id="PF00089"/>
    </source>
</evidence>
<dbReference type="InterPro" id="IPR043504">
    <property type="entry name" value="Peptidase_S1_PA_chymotrypsin"/>
</dbReference>
<dbReference type="Gene3D" id="2.40.10.10">
    <property type="entry name" value="Trypsin-like serine proteases"/>
    <property type="match status" value="1"/>
</dbReference>
<name>A0A6V8KLS5_9ACTN</name>
<gene>
    <name evidence="3" type="ORF">Phou_102530</name>
</gene>
<reference evidence="3 4" key="1">
    <citation type="submission" date="2020-03" db="EMBL/GenBank/DDBJ databases">
        <title>Whole genome shotgun sequence of Phytohabitans houttuyneae NBRC 108639.</title>
        <authorList>
            <person name="Komaki H."/>
            <person name="Tamura T."/>
        </authorList>
    </citation>
    <scope>NUCLEOTIDE SEQUENCE [LARGE SCALE GENOMIC DNA]</scope>
    <source>
        <strain evidence="3 4">NBRC 108639</strain>
    </source>
</reference>
<dbReference type="AlphaFoldDB" id="A0A6V8KLS5"/>